<protein>
    <submittedName>
        <fullName evidence="1">Uncharacterized protein</fullName>
    </submittedName>
</protein>
<dbReference type="EMBL" id="CAGS01000268">
    <property type="protein sequence ID" value="CCF84415.1"/>
    <property type="molecule type" value="Genomic_DNA"/>
</dbReference>
<comment type="caution">
    <text evidence="1">The sequence shown here is derived from an EMBL/GenBank/DDBJ whole genome shotgun (WGS) entry which is preliminary data.</text>
</comment>
<organism evidence="1 2">
    <name type="scientific">Nitrolancea hollandica Lb</name>
    <dbReference type="NCBI Taxonomy" id="1129897"/>
    <lineage>
        <taxon>Bacteria</taxon>
        <taxon>Pseudomonadati</taxon>
        <taxon>Thermomicrobiota</taxon>
        <taxon>Thermomicrobia</taxon>
        <taxon>Sphaerobacterales</taxon>
        <taxon>Sphaerobacterineae</taxon>
        <taxon>Sphaerobacteraceae</taxon>
        <taxon>Nitrolancea</taxon>
    </lineage>
</organism>
<evidence type="ECO:0000313" key="1">
    <source>
        <dbReference type="EMBL" id="CCF84415.1"/>
    </source>
</evidence>
<name>I4EIA3_9BACT</name>
<proteinExistence type="predicted"/>
<evidence type="ECO:0000313" key="2">
    <source>
        <dbReference type="Proteomes" id="UP000004221"/>
    </source>
</evidence>
<dbReference type="Proteomes" id="UP000004221">
    <property type="component" value="Unassembled WGS sequence"/>
</dbReference>
<sequence>MIGDDAEAGDGLPELTVTPAPTPAELAAIVMAFRIRNASAAPVRPARVDAWLVAARREGLRGQPSGWGLDGWELAARVRR</sequence>
<accession>I4EIA3</accession>
<keyword evidence="2" id="KW-1185">Reference proteome</keyword>
<gene>
    <name evidence="1" type="ORF">NITHO_340004</name>
</gene>
<reference evidence="1 2" key="1">
    <citation type="journal article" date="2012" name="ISME J.">
        <title>Nitrification expanded: discovery, physiology and genomics of a nitrite-oxidizing bacterium from the phylum Chloroflexi.</title>
        <authorList>
            <person name="Sorokin D.Y."/>
            <person name="Lucker S."/>
            <person name="Vejmelkova D."/>
            <person name="Kostrikina N.A."/>
            <person name="Kleerebezem R."/>
            <person name="Rijpstra W.I."/>
            <person name="Damste J.S."/>
            <person name="Le Paslier D."/>
            <person name="Muyzer G."/>
            <person name="Wagner M."/>
            <person name="van Loosdrecht M.C."/>
            <person name="Daims H."/>
        </authorList>
    </citation>
    <scope>NUCLEOTIDE SEQUENCE [LARGE SCALE GENOMIC DNA]</scope>
    <source>
        <strain evidence="2">none</strain>
    </source>
</reference>
<dbReference type="AlphaFoldDB" id="I4EIA3"/>
<dbReference type="RefSeq" id="WP_008478572.1">
    <property type="nucleotide sequence ID" value="NZ_CAGS01000268.1"/>
</dbReference>